<evidence type="ECO:0000313" key="1">
    <source>
        <dbReference type="EMBL" id="SVD03151.1"/>
    </source>
</evidence>
<accession>A0A382S2K0</accession>
<reference evidence="1" key="1">
    <citation type="submission" date="2018-05" db="EMBL/GenBank/DDBJ databases">
        <authorList>
            <person name="Lanie J.A."/>
            <person name="Ng W.-L."/>
            <person name="Kazmierczak K.M."/>
            <person name="Andrzejewski T.M."/>
            <person name="Davidsen T.M."/>
            <person name="Wayne K.J."/>
            <person name="Tettelin H."/>
            <person name="Glass J.I."/>
            <person name="Rusch D."/>
            <person name="Podicherti R."/>
            <person name="Tsui H.-C.T."/>
            <person name="Winkler M.E."/>
        </authorList>
    </citation>
    <scope>NUCLEOTIDE SEQUENCE</scope>
</reference>
<feature type="non-terminal residue" evidence="1">
    <location>
        <position position="1"/>
    </location>
</feature>
<dbReference type="AlphaFoldDB" id="A0A382S2K0"/>
<sequence>VVDATSRARLQGRWSPPGLRVTARVDGVGTRRALRGEPESVLHGISGSAALRWRRRRLRVEGLATLFVTEGYSTRVYAYEPELPGAVSIRPVYGSGARMVAVT</sequence>
<organism evidence="1">
    <name type="scientific">marine metagenome</name>
    <dbReference type="NCBI Taxonomy" id="408172"/>
    <lineage>
        <taxon>unclassified sequences</taxon>
        <taxon>metagenomes</taxon>
        <taxon>ecological metagenomes</taxon>
    </lineage>
</organism>
<name>A0A382S2K0_9ZZZZ</name>
<gene>
    <name evidence="1" type="ORF">METZ01_LOCUS356005</name>
</gene>
<dbReference type="EMBL" id="UINC01125371">
    <property type="protein sequence ID" value="SVD03151.1"/>
    <property type="molecule type" value="Genomic_DNA"/>
</dbReference>
<proteinExistence type="predicted"/>
<protein>
    <submittedName>
        <fullName evidence="1">Uncharacterized protein</fullName>
    </submittedName>
</protein>